<evidence type="ECO:0000313" key="3">
    <source>
        <dbReference type="Proteomes" id="UP001317629"/>
    </source>
</evidence>
<reference evidence="2 3" key="1">
    <citation type="journal article" date="2023" name="Int. J. Syst. Evol. Microbiol.">
        <title>Methylocystis iwaonis sp. nov., a type II methane-oxidizing bacterium from surface soil of a rice paddy field in Japan, and emended description of the genus Methylocystis (ex Whittenbury et al. 1970) Bowman et al. 1993.</title>
        <authorList>
            <person name="Kaise H."/>
            <person name="Sawadogo J.B."/>
            <person name="Alam M.S."/>
            <person name="Ueno C."/>
            <person name="Dianou D."/>
            <person name="Shinjo R."/>
            <person name="Asakawa S."/>
        </authorList>
    </citation>
    <scope>NUCLEOTIDE SEQUENCE [LARGE SCALE GENOMIC DNA]</scope>
    <source>
        <strain evidence="2 3">SS37A-Re</strain>
    </source>
</reference>
<feature type="compositionally biased region" description="Polar residues" evidence="1">
    <location>
        <begin position="17"/>
        <end position="28"/>
    </location>
</feature>
<dbReference type="Proteomes" id="UP001317629">
    <property type="component" value="Chromosome"/>
</dbReference>
<dbReference type="EMBL" id="AP027142">
    <property type="protein sequence ID" value="BDV32657.1"/>
    <property type="molecule type" value="Genomic_DNA"/>
</dbReference>
<protein>
    <submittedName>
        <fullName evidence="2">Uncharacterized protein</fullName>
    </submittedName>
</protein>
<gene>
    <name evidence="2" type="ORF">SS37A_01860</name>
</gene>
<evidence type="ECO:0000313" key="2">
    <source>
        <dbReference type="EMBL" id="BDV32657.1"/>
    </source>
</evidence>
<accession>A0ABN6VET3</accession>
<keyword evidence="3" id="KW-1185">Reference proteome</keyword>
<proteinExistence type="predicted"/>
<name>A0ABN6VET3_9HYPH</name>
<organism evidence="2 3">
    <name type="scientific">Methylocystis iwaonis</name>
    <dbReference type="NCBI Taxonomy" id="2885079"/>
    <lineage>
        <taxon>Bacteria</taxon>
        <taxon>Pseudomonadati</taxon>
        <taxon>Pseudomonadota</taxon>
        <taxon>Alphaproteobacteria</taxon>
        <taxon>Hyphomicrobiales</taxon>
        <taxon>Methylocystaceae</taxon>
        <taxon>Methylocystis</taxon>
    </lineage>
</organism>
<evidence type="ECO:0000256" key="1">
    <source>
        <dbReference type="SAM" id="MobiDB-lite"/>
    </source>
</evidence>
<feature type="region of interest" description="Disordered" evidence="1">
    <location>
        <begin position="16"/>
        <end position="38"/>
    </location>
</feature>
<sequence length="121" mass="13084">MGLVIPGGLKARPGIQSRKSAGFAQSPSLRAKRSNPGQRCGTGLLRRLRLLAMTAVIPIARFAGINTQPIKRIPYDFGRPPKSADAVAIRAADLHVKRAFAPVMARRFAEADDDVAQARRL</sequence>